<evidence type="ECO:0000313" key="5">
    <source>
        <dbReference type="Proteomes" id="UP001139028"/>
    </source>
</evidence>
<reference evidence="4" key="1">
    <citation type="journal article" date="2022" name="Arch. Microbiol.">
        <title>Microbulbifer okhotskensis sp. nov., isolated from a deep bottom sediment of the Okhotsk Sea.</title>
        <authorList>
            <person name="Romanenko L."/>
            <person name="Kurilenko V."/>
            <person name="Otstavnykh N."/>
            <person name="Velansky P."/>
            <person name="Isaeva M."/>
            <person name="Mikhailov V."/>
        </authorList>
    </citation>
    <scope>NUCLEOTIDE SEQUENCE</scope>
    <source>
        <strain evidence="4">OS29</strain>
    </source>
</reference>
<dbReference type="AlphaFoldDB" id="A0A9X2ENX5"/>
<dbReference type="RefSeq" id="WP_252467406.1">
    <property type="nucleotide sequence ID" value="NZ_JALBWM010000048.1"/>
</dbReference>
<dbReference type="GO" id="GO:0003677">
    <property type="term" value="F:DNA binding"/>
    <property type="evidence" value="ECO:0007669"/>
    <property type="project" value="UniProtKB-KW"/>
</dbReference>
<feature type="domain" description="KfrA N-terminal DNA-binding" evidence="3">
    <location>
        <begin position="7"/>
        <end position="111"/>
    </location>
</feature>
<keyword evidence="5" id="KW-1185">Reference proteome</keyword>
<evidence type="ECO:0000313" key="4">
    <source>
        <dbReference type="EMBL" id="MCO1335065.1"/>
    </source>
</evidence>
<gene>
    <name evidence="4" type="ORF">MO867_12040</name>
</gene>
<comment type="caution">
    <text evidence="4">The sequence shown here is derived from an EMBL/GenBank/DDBJ whole genome shotgun (WGS) entry which is preliminary data.</text>
</comment>
<sequence>MARTGVTYLDVFEAAKAIKARGEEPTVDKVRTLLGTGSKSTIAPLLKRWKSETASNTDVSGLPKDLVEALKGLHQRIQKGANQQIEQVQQEFGALEAELSENLTEAQETSVKQAAQIRELEQKLSSAESEKRRLKVALDESRSVLEKCKYQLEDSSARVSEQKTAIEEMKQENRDIREHFEHFQQRTATDRQHERDQYRSSSDQLKGQVTSLSEQLGLAERKLSDQDLLYKQGQALITELNREKQDLRQQIGVALTEASNLKLQTEKQVEMAQTRSAEISQLQGEFAQLQNDSSAKEREIQLQQLSLEKLESELVTMKDLAERLSDENRMALQEKAMLQGRFTQLESSLKRRQDL</sequence>
<organism evidence="4 5">
    <name type="scientific">Microbulbifer okhotskensis</name>
    <dbReference type="NCBI Taxonomy" id="2926617"/>
    <lineage>
        <taxon>Bacteria</taxon>
        <taxon>Pseudomonadati</taxon>
        <taxon>Pseudomonadota</taxon>
        <taxon>Gammaproteobacteria</taxon>
        <taxon>Cellvibrionales</taxon>
        <taxon>Microbulbiferaceae</taxon>
        <taxon>Microbulbifer</taxon>
    </lineage>
</organism>
<protein>
    <submittedName>
        <fullName evidence="4">DNA-binding protein</fullName>
    </submittedName>
</protein>
<accession>A0A9X2ENX5</accession>
<feature type="compositionally biased region" description="Basic and acidic residues" evidence="2">
    <location>
        <begin position="184"/>
        <end position="198"/>
    </location>
</feature>
<keyword evidence="1" id="KW-0175">Coiled coil</keyword>
<dbReference type="Pfam" id="PF11740">
    <property type="entry name" value="KfrA_N"/>
    <property type="match status" value="1"/>
</dbReference>
<evidence type="ECO:0000259" key="3">
    <source>
        <dbReference type="Pfam" id="PF11740"/>
    </source>
</evidence>
<dbReference type="EMBL" id="JALBWM010000048">
    <property type="protein sequence ID" value="MCO1335065.1"/>
    <property type="molecule type" value="Genomic_DNA"/>
</dbReference>
<name>A0A9X2ENX5_9GAMM</name>
<evidence type="ECO:0000256" key="2">
    <source>
        <dbReference type="SAM" id="MobiDB-lite"/>
    </source>
</evidence>
<feature type="coiled-coil region" evidence="1">
    <location>
        <begin position="230"/>
        <end position="341"/>
    </location>
</feature>
<dbReference type="InterPro" id="IPR021104">
    <property type="entry name" value="KfrA_DNA-bd_N"/>
</dbReference>
<proteinExistence type="predicted"/>
<evidence type="ECO:0000256" key="1">
    <source>
        <dbReference type="SAM" id="Coils"/>
    </source>
</evidence>
<feature type="region of interest" description="Disordered" evidence="2">
    <location>
        <begin position="184"/>
        <end position="206"/>
    </location>
</feature>
<keyword evidence="4" id="KW-0238">DNA-binding</keyword>
<dbReference type="Proteomes" id="UP001139028">
    <property type="component" value="Unassembled WGS sequence"/>
</dbReference>